<evidence type="ECO:0000256" key="5">
    <source>
        <dbReference type="ARBA" id="ARBA00023136"/>
    </source>
</evidence>
<evidence type="ECO:0000256" key="4">
    <source>
        <dbReference type="ARBA" id="ARBA00022989"/>
    </source>
</evidence>
<sequence length="382" mass="43173">MDQLHKDSNKDSSAKQPQIIKDDEIDLVALAKTIWDGRRTIVKTTIVVVLLGLLYAFLSTEQYTTTVKLMPETGQQSSLGSLGSLASQFGFGGLPSGGDLSEGIPPDYFPEIMKSLPFMKSLLRYETFMKGPADTMSIYHYFAEYRSKLFVKQLGKYTIKLPFTILSLLKGEDDGKKQKGEQEIIQFTKKEWGVIEKLQDLISVEIGKETGIVSVTVTMPEDYLAADVADQVTGQLVDYIKEYRTEKAKEDLSFIQERLNEALQRFEKAQEALATFRDQSHGQLTEMARTREQRLQSEYDLAYKVYGSMAQRLEEAKIKLQEETPVVKVLEPAYVPKEKSAPKRKLILVVSVFLGVFLGICVIFGKLGLKMFKNRLNNTDDI</sequence>
<protein>
    <recommendedName>
        <fullName evidence="12">Lipopolysaccharide biosynthesis protein</fullName>
    </recommendedName>
</protein>
<feature type="domain" description="Tyrosine-protein kinase G-rich" evidence="9">
    <location>
        <begin position="294"/>
        <end position="366"/>
    </location>
</feature>
<comment type="caution">
    <text evidence="10">The sequence shown here is derived from an EMBL/GenBank/DDBJ whole genome shotgun (WGS) entry which is preliminary data.</text>
</comment>
<proteinExistence type="predicted"/>
<evidence type="ECO:0000313" key="11">
    <source>
        <dbReference type="Proteomes" id="UP000244956"/>
    </source>
</evidence>
<dbReference type="EMBL" id="QEWP01000028">
    <property type="protein sequence ID" value="PWD97677.1"/>
    <property type="molecule type" value="Genomic_DNA"/>
</dbReference>
<evidence type="ECO:0008006" key="12">
    <source>
        <dbReference type="Google" id="ProtNLM"/>
    </source>
</evidence>
<dbReference type="OrthoDB" id="1522571at2"/>
<keyword evidence="3 7" id="KW-0812">Transmembrane</keyword>
<keyword evidence="5 7" id="KW-0472">Membrane</keyword>
<keyword evidence="6" id="KW-0175">Coiled coil</keyword>
<dbReference type="Pfam" id="PF02706">
    <property type="entry name" value="Wzz"/>
    <property type="match status" value="1"/>
</dbReference>
<evidence type="ECO:0000259" key="9">
    <source>
        <dbReference type="Pfam" id="PF13807"/>
    </source>
</evidence>
<comment type="subcellular location">
    <subcellularLocation>
        <location evidence="1">Cell membrane</location>
        <topology evidence="1">Multi-pass membrane protein</topology>
    </subcellularLocation>
</comment>
<dbReference type="GO" id="GO:0005886">
    <property type="term" value="C:plasma membrane"/>
    <property type="evidence" value="ECO:0007669"/>
    <property type="project" value="UniProtKB-SubCell"/>
</dbReference>
<evidence type="ECO:0000256" key="3">
    <source>
        <dbReference type="ARBA" id="ARBA00022692"/>
    </source>
</evidence>
<dbReference type="PANTHER" id="PTHR32309:SF13">
    <property type="entry name" value="FERRIC ENTEROBACTIN TRANSPORT PROTEIN FEPE"/>
    <property type="match status" value="1"/>
</dbReference>
<evidence type="ECO:0000256" key="7">
    <source>
        <dbReference type="SAM" id="Phobius"/>
    </source>
</evidence>
<dbReference type="PANTHER" id="PTHR32309">
    <property type="entry name" value="TYROSINE-PROTEIN KINASE"/>
    <property type="match status" value="1"/>
</dbReference>
<feature type="transmembrane region" description="Helical" evidence="7">
    <location>
        <begin position="40"/>
        <end position="58"/>
    </location>
</feature>
<dbReference type="InterPro" id="IPR032807">
    <property type="entry name" value="GNVR"/>
</dbReference>
<name>A0A2U2B3R3_9BACT</name>
<evidence type="ECO:0000259" key="8">
    <source>
        <dbReference type="Pfam" id="PF02706"/>
    </source>
</evidence>
<keyword evidence="4 7" id="KW-1133">Transmembrane helix</keyword>
<evidence type="ECO:0000313" key="10">
    <source>
        <dbReference type="EMBL" id="PWD97677.1"/>
    </source>
</evidence>
<evidence type="ECO:0000256" key="6">
    <source>
        <dbReference type="SAM" id="Coils"/>
    </source>
</evidence>
<keyword evidence="11" id="KW-1185">Reference proteome</keyword>
<keyword evidence="2" id="KW-1003">Cell membrane</keyword>
<dbReference type="Pfam" id="PF13807">
    <property type="entry name" value="GNVR"/>
    <property type="match status" value="1"/>
</dbReference>
<feature type="coiled-coil region" evidence="6">
    <location>
        <begin position="245"/>
        <end position="279"/>
    </location>
</feature>
<dbReference type="GO" id="GO:0004713">
    <property type="term" value="F:protein tyrosine kinase activity"/>
    <property type="evidence" value="ECO:0007669"/>
    <property type="project" value="TreeGrafter"/>
</dbReference>
<dbReference type="InterPro" id="IPR050445">
    <property type="entry name" value="Bact_polysacc_biosynth/exp"/>
</dbReference>
<dbReference type="Proteomes" id="UP000244956">
    <property type="component" value="Unassembled WGS sequence"/>
</dbReference>
<organism evidence="10 11">
    <name type="scientific">Marinilabilia rubra</name>
    <dbReference type="NCBI Taxonomy" id="2162893"/>
    <lineage>
        <taxon>Bacteria</taxon>
        <taxon>Pseudomonadati</taxon>
        <taxon>Bacteroidota</taxon>
        <taxon>Bacteroidia</taxon>
        <taxon>Marinilabiliales</taxon>
        <taxon>Marinilabiliaceae</taxon>
        <taxon>Marinilabilia</taxon>
    </lineage>
</organism>
<gene>
    <name evidence="10" type="ORF">DDZ16_19495</name>
</gene>
<dbReference type="AlphaFoldDB" id="A0A2U2B3R3"/>
<dbReference type="InterPro" id="IPR003856">
    <property type="entry name" value="LPS_length_determ_N"/>
</dbReference>
<feature type="domain" description="Polysaccharide chain length determinant N-terminal" evidence="8">
    <location>
        <begin position="23"/>
        <end position="100"/>
    </location>
</feature>
<evidence type="ECO:0000256" key="1">
    <source>
        <dbReference type="ARBA" id="ARBA00004651"/>
    </source>
</evidence>
<feature type="transmembrane region" description="Helical" evidence="7">
    <location>
        <begin position="346"/>
        <end position="365"/>
    </location>
</feature>
<dbReference type="RefSeq" id="WP_109266157.1">
    <property type="nucleotide sequence ID" value="NZ_QEWP01000028.1"/>
</dbReference>
<reference evidence="10 11" key="1">
    <citation type="submission" date="2018-05" db="EMBL/GenBank/DDBJ databases">
        <title>Marinilabilia rubrum sp. nov., isolated from saltern sediment.</title>
        <authorList>
            <person name="Zhang R."/>
        </authorList>
    </citation>
    <scope>NUCLEOTIDE SEQUENCE [LARGE SCALE GENOMIC DNA]</scope>
    <source>
        <strain evidence="10 11">WTE16</strain>
    </source>
</reference>
<evidence type="ECO:0000256" key="2">
    <source>
        <dbReference type="ARBA" id="ARBA00022475"/>
    </source>
</evidence>
<accession>A0A2U2B3R3</accession>